<name>A0A8J4AU20_9CHLO</name>
<protein>
    <submittedName>
        <fullName evidence="1">Uncharacterized protein</fullName>
    </submittedName>
</protein>
<dbReference type="Proteomes" id="UP000747399">
    <property type="component" value="Unassembled WGS sequence"/>
</dbReference>
<gene>
    <name evidence="1" type="ORF">Vafri_4524</name>
</gene>
<dbReference type="EMBL" id="BNCO01000005">
    <property type="protein sequence ID" value="GIL47894.1"/>
    <property type="molecule type" value="Genomic_DNA"/>
</dbReference>
<dbReference type="AlphaFoldDB" id="A0A8J4AU20"/>
<keyword evidence="2" id="KW-1185">Reference proteome</keyword>
<sequence length="130" mass="15590">MTKAAGKSHSRRPVNYWSKFNEWWRQVLEESGRRPEAAAINRWYEENAHEIWPSNDMPTMLETRIHAKCLRSVDEVRNYFRAYRAQRRVSSTMIQKVQWSNYDHETVLVVRRLPVPSKACICKTYINVYI</sequence>
<evidence type="ECO:0000313" key="2">
    <source>
        <dbReference type="Proteomes" id="UP000747399"/>
    </source>
</evidence>
<comment type="caution">
    <text evidence="1">The sequence shown here is derived from an EMBL/GenBank/DDBJ whole genome shotgun (WGS) entry which is preliminary data.</text>
</comment>
<proteinExistence type="predicted"/>
<organism evidence="1 2">
    <name type="scientific">Volvox africanus</name>
    <dbReference type="NCBI Taxonomy" id="51714"/>
    <lineage>
        <taxon>Eukaryota</taxon>
        <taxon>Viridiplantae</taxon>
        <taxon>Chlorophyta</taxon>
        <taxon>core chlorophytes</taxon>
        <taxon>Chlorophyceae</taxon>
        <taxon>CS clade</taxon>
        <taxon>Chlamydomonadales</taxon>
        <taxon>Volvocaceae</taxon>
        <taxon>Volvox</taxon>
    </lineage>
</organism>
<reference evidence="1" key="1">
    <citation type="journal article" date="2021" name="Proc. Natl. Acad. Sci. U.S.A.">
        <title>Three genomes in the algal genus Volvox reveal the fate of a haploid sex-determining region after a transition to homothallism.</title>
        <authorList>
            <person name="Yamamoto K."/>
            <person name="Hamaji T."/>
            <person name="Kawai-Toyooka H."/>
            <person name="Matsuzaki R."/>
            <person name="Takahashi F."/>
            <person name="Nishimura Y."/>
            <person name="Kawachi M."/>
            <person name="Noguchi H."/>
            <person name="Minakuchi Y."/>
            <person name="Umen J.G."/>
            <person name="Toyoda A."/>
            <person name="Nozaki H."/>
        </authorList>
    </citation>
    <scope>NUCLEOTIDE SEQUENCE</scope>
    <source>
        <strain evidence="1">NIES-3780</strain>
    </source>
</reference>
<accession>A0A8J4AU20</accession>
<evidence type="ECO:0000313" key="1">
    <source>
        <dbReference type="EMBL" id="GIL47894.1"/>
    </source>
</evidence>